<evidence type="ECO:0000256" key="1">
    <source>
        <dbReference type="ARBA" id="ARBA00004571"/>
    </source>
</evidence>
<evidence type="ECO:0008006" key="10">
    <source>
        <dbReference type="Google" id="ProtNLM"/>
    </source>
</evidence>
<keyword evidence="4" id="KW-0812">Transmembrane</keyword>
<evidence type="ECO:0000256" key="3">
    <source>
        <dbReference type="ARBA" id="ARBA00022452"/>
    </source>
</evidence>
<evidence type="ECO:0000313" key="8">
    <source>
        <dbReference type="EMBL" id="RFM24550.1"/>
    </source>
</evidence>
<evidence type="ECO:0000256" key="2">
    <source>
        <dbReference type="ARBA" id="ARBA00008163"/>
    </source>
</evidence>
<dbReference type="GO" id="GO:0009279">
    <property type="term" value="C:cell outer membrane"/>
    <property type="evidence" value="ECO:0007669"/>
    <property type="project" value="UniProtKB-SubCell"/>
</dbReference>
<evidence type="ECO:0000256" key="4">
    <source>
        <dbReference type="ARBA" id="ARBA00022692"/>
    </source>
</evidence>
<evidence type="ECO:0000256" key="5">
    <source>
        <dbReference type="ARBA" id="ARBA00022729"/>
    </source>
</evidence>
<dbReference type="Pfam" id="PF03349">
    <property type="entry name" value="Toluene_X"/>
    <property type="match status" value="1"/>
</dbReference>
<dbReference type="InterPro" id="IPR005017">
    <property type="entry name" value="OMPP1/FadL/TodX"/>
</dbReference>
<organism evidence="8 9">
    <name type="scientific">Candidatus Thermochlorobacter aerophilus</name>
    <dbReference type="NCBI Taxonomy" id="1868324"/>
    <lineage>
        <taxon>Bacteria</taxon>
        <taxon>Pseudomonadati</taxon>
        <taxon>Chlorobiota</taxon>
        <taxon>Chlorobiia</taxon>
        <taxon>Chlorobiales</taxon>
        <taxon>Candidatus Thermochlorobacteriaceae</taxon>
        <taxon>Candidatus Thermochlorobacter</taxon>
    </lineage>
</organism>
<dbReference type="SUPFAM" id="SSF56935">
    <property type="entry name" value="Porins"/>
    <property type="match status" value="1"/>
</dbReference>
<keyword evidence="6" id="KW-0472">Membrane</keyword>
<proteinExistence type="inferred from homology"/>
<gene>
    <name evidence="8" type="ORF">D0433_06080</name>
</gene>
<sequence length="495" mass="54849">MPVAMPQTCILLFFTLLFVPVLYAQNEVDALRQAQRGNGIGARALAIGPAYSAISDDYAAAFFNPAGLGQIKRFEATIGFDFFDYSTNAVYLNTSNTAAKSGNTLNSIGLVLPFPTYQGSFVVALGYNRLQNFRAVQNVSAFNPSGSISDWFLTFTPRFDAQQRILLTDVGALAFNHYLMSDRNGQYVEPLINRGQVFQRSDLLEDGGSNAFSISAAIEVAPALFVGATLNVVSASYTFSRDFSERDDNNVYPNFISLTLSESFETQTSGANLMVGLLYRPDSHWRLGLTLQTPSWLSLKDEFNTSLQTRYERPPDGATRAVFNDALPKGTLEYRLQTPWVFGASLSFEESFFTLGAQVSYRDWTQLSYSSDAVSFAELNRTITLELKGAFGFAFGLELRSPFLPMRLRAGYGLEQSPFQYRLSDTPNERISTSLADARQTFSFGAGVLFQQTLSLDVAYLFSTQAVQGRLYSGSRLVEETVRNSNLIITASFRF</sequence>
<protein>
    <recommendedName>
        <fullName evidence="10">Aromatic hydrocarbon degradation protein</fullName>
    </recommendedName>
</protein>
<dbReference type="PANTHER" id="PTHR35093:SF8">
    <property type="entry name" value="OUTER MEMBRANE PROTEIN NMB0088-RELATED"/>
    <property type="match status" value="1"/>
</dbReference>
<comment type="similarity">
    <text evidence="2">Belongs to the OmpP1/FadL family.</text>
</comment>
<keyword evidence="3" id="KW-1134">Transmembrane beta strand</keyword>
<dbReference type="EMBL" id="PHFL01000039">
    <property type="protein sequence ID" value="RFM24550.1"/>
    <property type="molecule type" value="Genomic_DNA"/>
</dbReference>
<keyword evidence="7" id="KW-0998">Cell outer membrane</keyword>
<keyword evidence="5" id="KW-0732">Signal</keyword>
<evidence type="ECO:0000313" key="9">
    <source>
        <dbReference type="Proteomes" id="UP000266389"/>
    </source>
</evidence>
<name>A0A395M1A4_9BACT</name>
<dbReference type="Proteomes" id="UP000266389">
    <property type="component" value="Unassembled WGS sequence"/>
</dbReference>
<dbReference type="GO" id="GO:0015483">
    <property type="term" value="F:long-chain fatty acid transporting porin activity"/>
    <property type="evidence" value="ECO:0007669"/>
    <property type="project" value="TreeGrafter"/>
</dbReference>
<dbReference type="AlphaFoldDB" id="A0A395M1A4"/>
<comment type="caution">
    <text evidence="8">The sequence shown here is derived from an EMBL/GenBank/DDBJ whole genome shotgun (WGS) entry which is preliminary data.</text>
</comment>
<evidence type="ECO:0000256" key="7">
    <source>
        <dbReference type="ARBA" id="ARBA00023237"/>
    </source>
</evidence>
<comment type="subcellular location">
    <subcellularLocation>
        <location evidence="1">Cell outer membrane</location>
        <topology evidence="1">Multi-pass membrane protein</topology>
    </subcellularLocation>
</comment>
<accession>A0A395M1A4</accession>
<reference evidence="8 9" key="1">
    <citation type="journal article" date="2011" name="ISME J.">
        <title>Community ecology of hot spring cyanobacterial mats: predominant populations and their functional potential.</title>
        <authorList>
            <person name="Klatt C.G."/>
            <person name="Wood J.M."/>
            <person name="Rusch D.B."/>
            <person name="Bateson M.M."/>
            <person name="Hamamura N."/>
            <person name="Heidelberg J.F."/>
            <person name="Grossman A.R."/>
            <person name="Bhaya D."/>
            <person name="Cohan F.M."/>
            <person name="Kuhl M."/>
            <person name="Bryant D.A."/>
            <person name="Ward D.M."/>
        </authorList>
    </citation>
    <scope>NUCLEOTIDE SEQUENCE [LARGE SCALE GENOMIC DNA]</scope>
    <source>
        <strain evidence="8">OS</strain>
    </source>
</reference>
<dbReference type="PANTHER" id="PTHR35093">
    <property type="entry name" value="OUTER MEMBRANE PROTEIN NMB0088-RELATED"/>
    <property type="match status" value="1"/>
</dbReference>
<evidence type="ECO:0000256" key="6">
    <source>
        <dbReference type="ARBA" id="ARBA00023136"/>
    </source>
</evidence>
<dbReference type="Gene3D" id="2.40.160.60">
    <property type="entry name" value="Outer membrane protein transport protein (OMPP1/FadL/TodX)"/>
    <property type="match status" value="1"/>
</dbReference>